<proteinExistence type="predicted"/>
<evidence type="ECO:0000313" key="2">
    <source>
        <dbReference type="Proteomes" id="UP000824261"/>
    </source>
</evidence>
<protein>
    <submittedName>
        <fullName evidence="1">Uncharacterized protein</fullName>
    </submittedName>
</protein>
<name>A0A9D0ZZ40_9ACTN</name>
<dbReference type="Proteomes" id="UP000824261">
    <property type="component" value="Unassembled WGS sequence"/>
</dbReference>
<reference evidence="1" key="2">
    <citation type="journal article" date="2021" name="PeerJ">
        <title>Extensive microbial diversity within the chicken gut microbiome revealed by metagenomics and culture.</title>
        <authorList>
            <person name="Gilroy R."/>
            <person name="Ravi A."/>
            <person name="Getino M."/>
            <person name="Pursley I."/>
            <person name="Horton D.L."/>
            <person name="Alikhan N.F."/>
            <person name="Baker D."/>
            <person name="Gharbi K."/>
            <person name="Hall N."/>
            <person name="Watson M."/>
            <person name="Adriaenssens E.M."/>
            <person name="Foster-Nyarko E."/>
            <person name="Jarju S."/>
            <person name="Secka A."/>
            <person name="Antonio M."/>
            <person name="Oren A."/>
            <person name="Chaudhuri R.R."/>
            <person name="La Ragione R."/>
            <person name="Hildebrand F."/>
            <person name="Pallen M.J."/>
        </authorList>
    </citation>
    <scope>NUCLEOTIDE SEQUENCE</scope>
    <source>
        <strain evidence="1">ChiGjej1B1-2707</strain>
    </source>
</reference>
<dbReference type="AlphaFoldDB" id="A0A9D0ZZ40"/>
<accession>A0A9D0ZZ40</accession>
<gene>
    <name evidence="1" type="ORF">IAA69_00995</name>
</gene>
<organism evidence="1 2">
    <name type="scientific">Candidatus Aveggerthella stercoripullorum</name>
    <dbReference type="NCBI Taxonomy" id="2840688"/>
    <lineage>
        <taxon>Bacteria</taxon>
        <taxon>Bacillati</taxon>
        <taxon>Actinomycetota</taxon>
        <taxon>Coriobacteriia</taxon>
        <taxon>Eggerthellales</taxon>
        <taxon>Eggerthellaceae</taxon>
        <taxon>Eggerthellaceae incertae sedis</taxon>
        <taxon>Candidatus Aveggerthella</taxon>
    </lineage>
</organism>
<reference evidence="1" key="1">
    <citation type="submission" date="2020-10" db="EMBL/GenBank/DDBJ databases">
        <authorList>
            <person name="Gilroy R."/>
        </authorList>
    </citation>
    <scope>NUCLEOTIDE SEQUENCE</scope>
    <source>
        <strain evidence="1">ChiGjej1B1-2707</strain>
    </source>
</reference>
<comment type="caution">
    <text evidence="1">The sequence shown here is derived from an EMBL/GenBank/DDBJ whole genome shotgun (WGS) entry which is preliminary data.</text>
</comment>
<dbReference type="EMBL" id="DVGB01000009">
    <property type="protein sequence ID" value="HIR00846.1"/>
    <property type="molecule type" value="Genomic_DNA"/>
</dbReference>
<evidence type="ECO:0000313" key="1">
    <source>
        <dbReference type="EMBL" id="HIR00846.1"/>
    </source>
</evidence>
<sequence>MNFETSALARMLVEQSGYEQYEAEALAARIAEMEDDELTEAVAAWMLTGEERHIARDGVDTRRLVADYGFAYPNAVACLSQPKRVNALLGWL</sequence>